<reference evidence="17" key="1">
    <citation type="submission" date="2017-09" db="EMBL/GenBank/DDBJ databases">
        <title>Depth-based differentiation of microbial function through sediment-hosted aquifers and enrichment of novel symbionts in the deep terrestrial subsurface.</title>
        <authorList>
            <person name="Probst A.J."/>
            <person name="Ladd B."/>
            <person name="Jarett J.K."/>
            <person name="Geller-Mcgrath D.E."/>
            <person name="Sieber C.M.K."/>
            <person name="Emerson J.B."/>
            <person name="Anantharaman K."/>
            <person name="Thomas B.C."/>
            <person name="Malmstrom R."/>
            <person name="Stieglmeier M."/>
            <person name="Klingl A."/>
            <person name="Woyke T."/>
            <person name="Ryan C.M."/>
            <person name="Banfield J.F."/>
        </authorList>
    </citation>
    <scope>NUCLEOTIDE SEQUENCE [LARGE SCALE GENOMIC DNA]</scope>
</reference>
<evidence type="ECO:0000313" key="16">
    <source>
        <dbReference type="EMBL" id="PIZ68168.1"/>
    </source>
</evidence>
<dbReference type="InterPro" id="IPR006142">
    <property type="entry name" value="INTEIN"/>
</dbReference>
<evidence type="ECO:0000256" key="2">
    <source>
        <dbReference type="ARBA" id="ARBA00007405"/>
    </source>
</evidence>
<protein>
    <recommendedName>
        <fullName evidence="4">Vitamin B12-dependent ribonucleotide reductase</fullName>
        <ecNumber evidence="3">1.17.4.1</ecNumber>
    </recommendedName>
    <alternativeName>
        <fullName evidence="13">Ribonucleoside-diphosphate reductase NrdJ</fullName>
    </alternativeName>
</protein>
<comment type="catalytic activity">
    <reaction evidence="14">
        <text>a 2'-deoxyribonucleoside 5'-diphosphate + [thioredoxin]-disulfide + H2O = a ribonucleoside 5'-diphosphate + [thioredoxin]-dithiol</text>
        <dbReference type="Rhea" id="RHEA:23252"/>
        <dbReference type="Rhea" id="RHEA-COMP:10698"/>
        <dbReference type="Rhea" id="RHEA-COMP:10700"/>
        <dbReference type="ChEBI" id="CHEBI:15377"/>
        <dbReference type="ChEBI" id="CHEBI:29950"/>
        <dbReference type="ChEBI" id="CHEBI:50058"/>
        <dbReference type="ChEBI" id="CHEBI:57930"/>
        <dbReference type="ChEBI" id="CHEBI:73316"/>
        <dbReference type="EC" id="1.17.4.1"/>
    </reaction>
</comment>
<dbReference type="Gene3D" id="2.170.16.10">
    <property type="entry name" value="Hedgehog/Intein (Hint) domain"/>
    <property type="match status" value="1"/>
</dbReference>
<sequence length="935" mass="105155">YDQKWTGDLDAWKKMGKKIIVHKIVKARKLWDLVATAAWKSAEPGVVFMERYNKLYNNYYWNKIICVNPCVTGDTLVNTTNGLITMKKLYEKRLPFRVVVNGKDYLSTAVKLTGKKQVYRLITKEGYQLRLTADHKVFTPFEKKSAGELKKGEKIILATGGYFGTKGTLDEGRVLGWLVGDGSIKKDVVTLYFYQKEKQELAPRFALMVEKMVEGEQVVARPYHIAPQYIEKENKAVIESVRLWRIAYRYGLSHENKYQVPEAIFAGSEGIQRGFLQGIFSSDGTVIGTIEKGVSIRLTSIKKSLLISVQRLLLNFGIFSKIYENRRQEGKRFLPDGRGGLKLYNCQAYHELVISKENLIKFSGLVGFLQQEKQNKLQSFLSLYRRGPYKEKPEATFLKLEKEEIEEVFDITVEGIHGFSANGLLVSNCGEEGLPAWGVCNLGSINLSALVKGKDIDEKGKFDFNALKNIVRTAVRFQDNVIDMDPYVFEGIRKTQLEGERRIGLGTMGLGDTLIKLHLRYGSDESLEFIDKVYKFIMEEAYKASSEFAKEKGSFAKYDRKLYLEGKFVSQLNDDVKKSIKKNGIRNSLLLMQAPTGSTSLMAGTTSGIEPVYEFEFARHDRLGDHIIRHDLYDAWYKKHEKQVKTGEVKKPEWFVSANELTPEDHVKVQGAIQKYVDASISKTVNAPNSHTVDDVKKLYNLAYKLGCKGIAYMRDGSRPGVLERKPEANKVKEEELKQLNCPTYTVKPRPMVVHGSTYRIQTPVGIAFITLNTNGGSPPEPLEMFITVGKAGTDIYAMAEGLGRMISVALRFSSHLSVEQRVQEIINQLSGIGGARSMGFGKDRIRSLPDAVAKVLSMHYDFNGEVKKSNGVNNHEIKEEAPKLVTATTQPSLIQPLIAVPKSTSFDICSSCGEATLVHEEGCKKCYGCGYSEC</sequence>
<dbReference type="SMART" id="SM00306">
    <property type="entry name" value="HintN"/>
    <property type="match status" value="1"/>
</dbReference>
<evidence type="ECO:0000256" key="1">
    <source>
        <dbReference type="ARBA" id="ARBA00001922"/>
    </source>
</evidence>
<evidence type="ECO:0000256" key="11">
    <source>
        <dbReference type="ARBA" id="ARBA00023285"/>
    </source>
</evidence>
<dbReference type="InterPro" id="IPR024434">
    <property type="entry name" value="TSCPD_dom"/>
</dbReference>
<evidence type="ECO:0000313" key="17">
    <source>
        <dbReference type="Proteomes" id="UP000229506"/>
    </source>
</evidence>
<evidence type="ECO:0000259" key="15">
    <source>
        <dbReference type="PROSITE" id="PS50819"/>
    </source>
</evidence>
<dbReference type="GO" id="GO:0004519">
    <property type="term" value="F:endonuclease activity"/>
    <property type="evidence" value="ECO:0007669"/>
    <property type="project" value="InterPro"/>
</dbReference>
<dbReference type="PROSITE" id="PS50819">
    <property type="entry name" value="INTEIN_ENDONUCLEASE"/>
    <property type="match status" value="1"/>
</dbReference>
<evidence type="ECO:0000256" key="4">
    <source>
        <dbReference type="ARBA" id="ARBA00014409"/>
    </source>
</evidence>
<dbReference type="Proteomes" id="UP000229506">
    <property type="component" value="Unassembled WGS sequence"/>
</dbReference>
<dbReference type="CDD" id="cd00081">
    <property type="entry name" value="Hint"/>
    <property type="match status" value="1"/>
</dbReference>
<feature type="non-terminal residue" evidence="16">
    <location>
        <position position="1"/>
    </location>
</feature>
<dbReference type="SUPFAM" id="SSF51998">
    <property type="entry name" value="PFL-like glycyl radical enzymes"/>
    <property type="match status" value="1"/>
</dbReference>
<dbReference type="InterPro" id="IPR030934">
    <property type="entry name" value="Intein_C"/>
</dbReference>
<gene>
    <name evidence="16" type="ORF">COY12_00615</name>
</gene>
<dbReference type="Pfam" id="PF14528">
    <property type="entry name" value="LAGLIDADG_3"/>
    <property type="match status" value="1"/>
</dbReference>
<dbReference type="Pfam" id="PF12637">
    <property type="entry name" value="TSCPD"/>
    <property type="match status" value="1"/>
</dbReference>
<evidence type="ECO:0000256" key="13">
    <source>
        <dbReference type="ARBA" id="ARBA00033050"/>
    </source>
</evidence>
<dbReference type="InterPro" id="IPR004042">
    <property type="entry name" value="Intein_endonuc_central"/>
</dbReference>
<dbReference type="SUPFAM" id="SSF51294">
    <property type="entry name" value="Hedgehog/intein (Hint) domain"/>
    <property type="match status" value="1"/>
</dbReference>
<feature type="domain" description="DOD-type homing endonuclease" evidence="15">
    <location>
        <begin position="174"/>
        <end position="318"/>
    </location>
</feature>
<dbReference type="Pfam" id="PF02867">
    <property type="entry name" value="Ribonuc_red_lgC"/>
    <property type="match status" value="1"/>
</dbReference>
<dbReference type="EC" id="1.17.4.1" evidence="3"/>
<dbReference type="PRINTS" id="PR01183">
    <property type="entry name" value="RIBORDTASEM1"/>
</dbReference>
<keyword evidence="5" id="KW-0846">Cobalamin</keyword>
<evidence type="ECO:0000256" key="8">
    <source>
        <dbReference type="ARBA" id="ARBA00022813"/>
    </source>
</evidence>
<dbReference type="Pfam" id="PF14890">
    <property type="entry name" value="Intein_splicing"/>
    <property type="match status" value="1"/>
</dbReference>
<keyword evidence="11" id="KW-0170">Cobalt</keyword>
<dbReference type="GO" id="GO:0000166">
    <property type="term" value="F:nucleotide binding"/>
    <property type="evidence" value="ECO:0007669"/>
    <property type="project" value="UniProtKB-KW"/>
</dbReference>
<evidence type="ECO:0000256" key="10">
    <source>
        <dbReference type="ARBA" id="ARBA00023002"/>
    </source>
</evidence>
<dbReference type="InterPro" id="IPR003587">
    <property type="entry name" value="Hint_dom_N"/>
</dbReference>
<dbReference type="InterPro" id="IPR006141">
    <property type="entry name" value="Intein_N"/>
</dbReference>
<dbReference type="GO" id="GO:0016539">
    <property type="term" value="P:intein-mediated protein splicing"/>
    <property type="evidence" value="ECO:0007669"/>
    <property type="project" value="InterPro"/>
</dbReference>
<keyword evidence="7" id="KW-0547">Nucleotide-binding</keyword>
<evidence type="ECO:0000256" key="3">
    <source>
        <dbReference type="ARBA" id="ARBA00012274"/>
    </source>
</evidence>
<organism evidence="16 17">
    <name type="scientific">Candidatus Roizmanbacteria bacterium CG_4_10_14_0_2_um_filter_33_96</name>
    <dbReference type="NCBI Taxonomy" id="1974821"/>
    <lineage>
        <taxon>Bacteria</taxon>
        <taxon>Candidatus Roizmaniibacteriota</taxon>
    </lineage>
</organism>
<dbReference type="PROSITE" id="PS50818">
    <property type="entry name" value="INTEIN_C_TER"/>
    <property type="match status" value="1"/>
</dbReference>
<comment type="function">
    <text evidence="12">Catalyzes the reduction of ribonucleotides to deoxyribonucleotides. May function to provide a pool of deoxyribonucleotide precursors for DNA repair during oxygen limitation and/or for immediate growth after restoration of oxygen.</text>
</comment>
<keyword evidence="10" id="KW-0560">Oxidoreductase</keyword>
<dbReference type="PANTHER" id="PTHR43371">
    <property type="entry name" value="VITAMIN B12-DEPENDENT RIBONUCLEOTIDE REDUCTASE"/>
    <property type="match status" value="1"/>
</dbReference>
<dbReference type="NCBIfam" id="TIGR01445">
    <property type="entry name" value="intein_Nterm"/>
    <property type="match status" value="1"/>
</dbReference>
<dbReference type="InterPro" id="IPR036844">
    <property type="entry name" value="Hint_dom_sf"/>
</dbReference>
<keyword evidence="8" id="KW-0068">Autocatalytic cleavage</keyword>
<name>A0A2M7UAB5_9BACT</name>
<comment type="caution">
    <text evidence="16">The sequence shown here is derived from an EMBL/GenBank/DDBJ whole genome shotgun (WGS) entry which is preliminary data.</text>
</comment>
<dbReference type="GO" id="GO:0004748">
    <property type="term" value="F:ribonucleoside-diphosphate reductase activity, thioredoxin disulfide as acceptor"/>
    <property type="evidence" value="ECO:0007669"/>
    <property type="project" value="UniProtKB-EC"/>
</dbReference>
<dbReference type="Gene3D" id="3.10.28.10">
    <property type="entry name" value="Homing endonucleases"/>
    <property type="match status" value="1"/>
</dbReference>
<dbReference type="InterPro" id="IPR004860">
    <property type="entry name" value="LAGLIDADG_dom"/>
</dbReference>
<dbReference type="PANTHER" id="PTHR43371:SF1">
    <property type="entry name" value="RIBONUCLEOSIDE-DIPHOSPHATE REDUCTASE"/>
    <property type="match status" value="1"/>
</dbReference>
<dbReference type="PROSITE" id="PS50817">
    <property type="entry name" value="INTEIN_N_TER"/>
    <property type="match status" value="1"/>
</dbReference>
<dbReference type="GO" id="GO:0071897">
    <property type="term" value="P:DNA biosynthetic process"/>
    <property type="evidence" value="ECO:0007669"/>
    <property type="project" value="UniProtKB-KW"/>
</dbReference>
<evidence type="ECO:0000256" key="9">
    <source>
        <dbReference type="ARBA" id="ARBA00023000"/>
    </source>
</evidence>
<accession>A0A2M7UAB5</accession>
<evidence type="ECO:0000256" key="5">
    <source>
        <dbReference type="ARBA" id="ARBA00022628"/>
    </source>
</evidence>
<dbReference type="InterPro" id="IPR000788">
    <property type="entry name" value="RNR_lg_C"/>
</dbReference>
<dbReference type="InterPro" id="IPR050862">
    <property type="entry name" value="RdRp_reductase_class-2"/>
</dbReference>
<dbReference type="NCBIfam" id="TIGR01443">
    <property type="entry name" value="intein_Cterm"/>
    <property type="match status" value="1"/>
</dbReference>
<comment type="cofactor">
    <cofactor evidence="1">
        <name>adenosylcob(III)alamin</name>
        <dbReference type="ChEBI" id="CHEBI:18408"/>
    </cofactor>
</comment>
<proteinExistence type="inferred from homology"/>
<keyword evidence="9" id="KW-0651">Protein splicing</keyword>
<evidence type="ECO:0000256" key="12">
    <source>
        <dbReference type="ARBA" id="ARBA00025437"/>
    </source>
</evidence>
<evidence type="ECO:0000256" key="14">
    <source>
        <dbReference type="ARBA" id="ARBA00047754"/>
    </source>
</evidence>
<dbReference type="InterPro" id="IPR027434">
    <property type="entry name" value="Homing_endonucl"/>
</dbReference>
<keyword evidence="6" id="KW-0237">DNA synthesis</keyword>
<dbReference type="Gene3D" id="3.20.70.20">
    <property type="match status" value="2"/>
</dbReference>
<comment type="similarity">
    <text evidence="2">Belongs to the ribonucleoside diphosphate reductase class-2 family.</text>
</comment>
<dbReference type="AlphaFoldDB" id="A0A2M7UAB5"/>
<evidence type="ECO:0000256" key="7">
    <source>
        <dbReference type="ARBA" id="ARBA00022741"/>
    </source>
</evidence>
<dbReference type="SUPFAM" id="SSF55608">
    <property type="entry name" value="Homing endonucleases"/>
    <property type="match status" value="1"/>
</dbReference>
<dbReference type="GO" id="GO:0031419">
    <property type="term" value="F:cobalamin binding"/>
    <property type="evidence" value="ECO:0007669"/>
    <property type="project" value="UniProtKB-KW"/>
</dbReference>
<evidence type="ECO:0000256" key="6">
    <source>
        <dbReference type="ARBA" id="ARBA00022634"/>
    </source>
</evidence>
<dbReference type="PRINTS" id="PR00379">
    <property type="entry name" value="INTEIN"/>
</dbReference>
<dbReference type="EMBL" id="PFOF01000019">
    <property type="protein sequence ID" value="PIZ68168.1"/>
    <property type="molecule type" value="Genomic_DNA"/>
</dbReference>